<dbReference type="InterPro" id="IPR003362">
    <property type="entry name" value="Bact_transf"/>
</dbReference>
<feature type="domain" description="Bacterial sugar transferase" evidence="3">
    <location>
        <begin position="399"/>
        <end position="592"/>
    </location>
</feature>
<reference evidence="4 5" key="1">
    <citation type="submission" date="2022-07" db="EMBL/GenBank/DDBJ databases">
        <authorList>
            <person name="Criscuolo A."/>
        </authorList>
    </citation>
    <scope>NUCLEOTIDE SEQUENCE [LARGE SCALE GENOMIC DNA]</scope>
    <source>
        <strain evidence="5">CIP 111951</strain>
    </source>
</reference>
<dbReference type="Proteomes" id="UP001152485">
    <property type="component" value="Unassembled WGS sequence"/>
</dbReference>
<evidence type="ECO:0000256" key="2">
    <source>
        <dbReference type="SAM" id="Phobius"/>
    </source>
</evidence>
<organism evidence="4 5">
    <name type="scientific">Pseudoalteromonas holothuriae</name>
    <dbReference type="NCBI Taxonomy" id="2963714"/>
    <lineage>
        <taxon>Bacteria</taxon>
        <taxon>Pseudomonadati</taxon>
        <taxon>Pseudomonadota</taxon>
        <taxon>Gammaproteobacteria</taxon>
        <taxon>Alteromonadales</taxon>
        <taxon>Pseudoalteromonadaceae</taxon>
        <taxon>Pseudoalteromonas</taxon>
    </lineage>
</organism>
<evidence type="ECO:0000259" key="3">
    <source>
        <dbReference type="Pfam" id="PF02397"/>
    </source>
</evidence>
<proteinExistence type="inferred from homology"/>
<dbReference type="InterPro" id="IPR029044">
    <property type="entry name" value="Nucleotide-diphossugar_trans"/>
</dbReference>
<protein>
    <recommendedName>
        <fullName evidence="3">Bacterial sugar transferase domain-containing protein</fullName>
    </recommendedName>
</protein>
<feature type="transmembrane region" description="Helical" evidence="2">
    <location>
        <begin position="6"/>
        <end position="25"/>
    </location>
</feature>
<dbReference type="PANTHER" id="PTHR30576">
    <property type="entry name" value="COLANIC BIOSYNTHESIS UDP-GLUCOSE LIPID CARRIER TRANSFERASE"/>
    <property type="match status" value="1"/>
</dbReference>
<sequence>MTTLSFVFILLVIVALYHHIGYLLILKIVTKFKKPTTKCTAIQTKLPSIGVMMCAYNEQSHIEEKLNNLGSLLYPSELYTIHVYLDGCKDKTYDLALQTQKRLEEKGVVCVLHNANENKGKAHAINALIEIGQNNYDILVFTDVSALLSIDALNKFANQFQNKDIAVATGCYTPDECSTQWQQSYWKYQNTLKTLESHFGAVIGVPGALFAIRASNVKPIPKHTINDDFILAMQACHSGGHVVLDADVTIYERECDEIAQDIKRRERIGAGNWQQFIMLASLLNPKLGWTAFNFFSHKALRAVMPIIIFLLYVIPTIALVINQSVWGACVCSVLLSIHTIGQVKSKNVLIKLFAKAHYALICYWVALRGVVKYQFGAYKKPWTRVNQRKGKDNSVSLIKRAFDVVGSLCGLLLLLPIMLLTALAIKINSKGPVLFKQLRVGKSTDKFVSLFYVYKFRSMVVDAEAKSGAVWASKNDPRITKVGSFLRKTRIDELPQLWNVLVGEMSLIGPRPERPVFYAKLEKSIPYFGWRTYGLKPGISGLAQVMNGYDESIEDARSKIGWDYAYALSMSNRKNWFAMEWMILLRTISVVFTGKGQ</sequence>
<dbReference type="Gene3D" id="3.90.550.10">
    <property type="entry name" value="Spore Coat Polysaccharide Biosynthesis Protein SpsA, Chain A"/>
    <property type="match status" value="1"/>
</dbReference>
<keyword evidence="2" id="KW-0812">Transmembrane</keyword>
<dbReference type="PANTHER" id="PTHR30576:SF0">
    <property type="entry name" value="UNDECAPRENYL-PHOSPHATE N-ACETYLGALACTOSAMINYL 1-PHOSPHATE TRANSFERASE-RELATED"/>
    <property type="match status" value="1"/>
</dbReference>
<feature type="transmembrane region" description="Helical" evidence="2">
    <location>
        <begin position="348"/>
        <end position="366"/>
    </location>
</feature>
<feature type="transmembrane region" description="Helical" evidence="2">
    <location>
        <begin position="299"/>
        <end position="318"/>
    </location>
</feature>
<dbReference type="Pfam" id="PF13641">
    <property type="entry name" value="Glyco_tranf_2_3"/>
    <property type="match status" value="1"/>
</dbReference>
<dbReference type="RefSeq" id="WP_261593839.1">
    <property type="nucleotide sequence ID" value="NZ_CAMAPD010000012.1"/>
</dbReference>
<dbReference type="EMBL" id="CAMAPD010000012">
    <property type="protein sequence ID" value="CAH9061902.1"/>
    <property type="molecule type" value="Genomic_DNA"/>
</dbReference>
<comment type="caution">
    <text evidence="4">The sequence shown here is derived from an EMBL/GenBank/DDBJ whole genome shotgun (WGS) entry which is preliminary data.</text>
</comment>
<keyword evidence="2" id="KW-0472">Membrane</keyword>
<evidence type="ECO:0000256" key="1">
    <source>
        <dbReference type="ARBA" id="ARBA00006464"/>
    </source>
</evidence>
<accession>A0ABN8UMQ2</accession>
<evidence type="ECO:0000313" key="4">
    <source>
        <dbReference type="EMBL" id="CAH9061902.1"/>
    </source>
</evidence>
<feature type="transmembrane region" description="Helical" evidence="2">
    <location>
        <begin position="404"/>
        <end position="425"/>
    </location>
</feature>
<comment type="similarity">
    <text evidence="1">Belongs to the bacterial sugar transferase family.</text>
</comment>
<keyword evidence="2" id="KW-1133">Transmembrane helix</keyword>
<name>A0ABN8UMQ2_9GAMM</name>
<evidence type="ECO:0000313" key="5">
    <source>
        <dbReference type="Proteomes" id="UP001152485"/>
    </source>
</evidence>
<dbReference type="SUPFAM" id="SSF53448">
    <property type="entry name" value="Nucleotide-diphospho-sugar transferases"/>
    <property type="match status" value="1"/>
</dbReference>
<dbReference type="Pfam" id="PF02397">
    <property type="entry name" value="Bac_transf"/>
    <property type="match status" value="1"/>
</dbReference>
<gene>
    <name evidence="4" type="ORF">PSECIP111951_02584</name>
</gene>